<dbReference type="GO" id="GO:0006605">
    <property type="term" value="P:protein targeting"/>
    <property type="evidence" value="ECO:0007669"/>
    <property type="project" value="UniProtKB-UniRule"/>
</dbReference>
<dbReference type="AlphaFoldDB" id="A0A829HLY8"/>
<keyword evidence="14 15" id="KW-0472">Membrane</keyword>
<dbReference type="GO" id="GO:0065002">
    <property type="term" value="P:intracellular protein transmembrane transport"/>
    <property type="evidence" value="ECO:0007669"/>
    <property type="project" value="UniProtKB-UniRule"/>
</dbReference>
<name>A0A829HLY8_9GAMM</name>
<keyword evidence="8 15" id="KW-0547">Nucleotide-binding</keyword>
<gene>
    <name evidence="15" type="primary">secA</name>
    <name evidence="20" type="ORF">F957_00712</name>
</gene>
<dbReference type="InterPro" id="IPR036266">
    <property type="entry name" value="SecA_Wing/Scaffold_sf"/>
</dbReference>
<dbReference type="InterPro" id="IPR014001">
    <property type="entry name" value="Helicase_ATP-bd"/>
</dbReference>
<dbReference type="SUPFAM" id="SSF81886">
    <property type="entry name" value="Helical scaffold and wing domains of SecA"/>
    <property type="match status" value="1"/>
</dbReference>
<proteinExistence type="inferred from homology"/>
<dbReference type="InterPro" id="IPR027417">
    <property type="entry name" value="P-loop_NTPase"/>
</dbReference>
<dbReference type="Gene3D" id="3.90.1440.10">
    <property type="entry name" value="SecA, preprotein cross-linking domain"/>
    <property type="match status" value="1"/>
</dbReference>
<evidence type="ECO:0000256" key="14">
    <source>
        <dbReference type="ARBA" id="ARBA00023136"/>
    </source>
</evidence>
<evidence type="ECO:0000256" key="6">
    <source>
        <dbReference type="ARBA" id="ARBA00022519"/>
    </source>
</evidence>
<evidence type="ECO:0000313" key="20">
    <source>
        <dbReference type="EMBL" id="EPF92450.1"/>
    </source>
</evidence>
<dbReference type="Gene3D" id="1.10.3060.10">
    <property type="entry name" value="Helical scaffold and wing domains of SecA"/>
    <property type="match status" value="1"/>
</dbReference>
<evidence type="ECO:0000256" key="2">
    <source>
        <dbReference type="ARBA" id="ARBA00007650"/>
    </source>
</evidence>
<keyword evidence="9" id="KW-0862">Zinc</keyword>
<dbReference type="GO" id="GO:0043952">
    <property type="term" value="P:protein transport by the Sec complex"/>
    <property type="evidence" value="ECO:0007669"/>
    <property type="project" value="TreeGrafter"/>
</dbReference>
<dbReference type="Pfam" id="PF21090">
    <property type="entry name" value="P-loop_SecA"/>
    <property type="match status" value="1"/>
</dbReference>
<dbReference type="InterPro" id="IPR014018">
    <property type="entry name" value="SecA_motor_DEAD"/>
</dbReference>
<keyword evidence="21" id="KW-1185">Reference proteome</keyword>
<dbReference type="InterPro" id="IPR000185">
    <property type="entry name" value="SecA"/>
</dbReference>
<dbReference type="Proteomes" id="UP000014523">
    <property type="component" value="Unassembled WGS sequence"/>
</dbReference>
<keyword evidence="12 15" id="KW-1278">Translocase</keyword>
<dbReference type="HAMAP" id="MF_01382">
    <property type="entry name" value="SecA"/>
    <property type="match status" value="1"/>
</dbReference>
<keyword evidence="6" id="KW-0997">Cell inner membrane</keyword>
<keyword evidence="4 15" id="KW-1003">Cell membrane</keyword>
<dbReference type="InterPro" id="IPR004027">
    <property type="entry name" value="SEC_C_motif"/>
</dbReference>
<dbReference type="FunFam" id="3.90.1440.10:FF:000001">
    <property type="entry name" value="Preprotein translocase subunit SecA"/>
    <property type="match status" value="1"/>
</dbReference>
<dbReference type="InterPro" id="IPR020937">
    <property type="entry name" value="SecA_CS"/>
</dbReference>
<evidence type="ECO:0000256" key="5">
    <source>
        <dbReference type="ARBA" id="ARBA00022490"/>
    </source>
</evidence>
<feature type="domain" description="SecA family profile" evidence="19">
    <location>
        <begin position="3"/>
        <end position="623"/>
    </location>
</feature>
<evidence type="ECO:0000259" key="18">
    <source>
        <dbReference type="PROSITE" id="PS51194"/>
    </source>
</evidence>
<evidence type="ECO:0000256" key="10">
    <source>
        <dbReference type="ARBA" id="ARBA00022840"/>
    </source>
</evidence>
<evidence type="ECO:0000256" key="11">
    <source>
        <dbReference type="ARBA" id="ARBA00022927"/>
    </source>
</evidence>
<evidence type="ECO:0000256" key="9">
    <source>
        <dbReference type="ARBA" id="ARBA00022833"/>
    </source>
</evidence>
<dbReference type="GO" id="GO:0017038">
    <property type="term" value="P:protein import"/>
    <property type="evidence" value="ECO:0007669"/>
    <property type="project" value="InterPro"/>
</dbReference>
<evidence type="ECO:0000259" key="17">
    <source>
        <dbReference type="PROSITE" id="PS51192"/>
    </source>
</evidence>
<dbReference type="SUPFAM" id="SSF81767">
    <property type="entry name" value="Pre-protein crosslinking domain of SecA"/>
    <property type="match status" value="1"/>
</dbReference>
<dbReference type="InterPro" id="IPR011130">
    <property type="entry name" value="SecA_preprotein_X-link_dom"/>
</dbReference>
<evidence type="ECO:0000256" key="13">
    <source>
        <dbReference type="ARBA" id="ARBA00023010"/>
    </source>
</evidence>
<dbReference type="PANTHER" id="PTHR30612">
    <property type="entry name" value="SECA INNER MEMBRANE COMPONENT OF SEC PROTEIN SECRETION SYSTEM"/>
    <property type="match status" value="1"/>
</dbReference>
<dbReference type="Pfam" id="PF02810">
    <property type="entry name" value="SEC-C"/>
    <property type="match status" value="1"/>
</dbReference>
<dbReference type="GO" id="GO:0005829">
    <property type="term" value="C:cytosol"/>
    <property type="evidence" value="ECO:0007669"/>
    <property type="project" value="TreeGrafter"/>
</dbReference>
<keyword evidence="13 15" id="KW-0811">Translocation</keyword>
<dbReference type="SUPFAM" id="SSF52540">
    <property type="entry name" value="P-loop containing nucleoside triphosphate hydrolases"/>
    <property type="match status" value="2"/>
</dbReference>
<evidence type="ECO:0000256" key="1">
    <source>
        <dbReference type="ARBA" id="ARBA00001947"/>
    </source>
</evidence>
<dbReference type="PROSITE" id="PS01312">
    <property type="entry name" value="SECA"/>
    <property type="match status" value="1"/>
</dbReference>
<comment type="similarity">
    <text evidence="2 15 16">Belongs to the SecA family.</text>
</comment>
<dbReference type="EMBL" id="ATGG01000007">
    <property type="protein sequence ID" value="EPF92450.1"/>
    <property type="molecule type" value="Genomic_DNA"/>
</dbReference>
<dbReference type="GO" id="GO:0008564">
    <property type="term" value="F:protein-exporting ATPase activity"/>
    <property type="evidence" value="ECO:0007669"/>
    <property type="project" value="UniProtKB-EC"/>
</dbReference>
<dbReference type="NCBIfam" id="NF009538">
    <property type="entry name" value="PRK12904.1"/>
    <property type="match status" value="1"/>
</dbReference>
<evidence type="ECO:0000256" key="16">
    <source>
        <dbReference type="RuleBase" id="RU003874"/>
    </source>
</evidence>
<dbReference type="Pfam" id="PF07517">
    <property type="entry name" value="SecA_DEAD"/>
    <property type="match status" value="1"/>
</dbReference>
<dbReference type="PROSITE" id="PS51196">
    <property type="entry name" value="SECA_MOTOR_DEAD"/>
    <property type="match status" value="1"/>
</dbReference>
<evidence type="ECO:0000256" key="12">
    <source>
        <dbReference type="ARBA" id="ARBA00022967"/>
    </source>
</evidence>
<dbReference type="PANTHER" id="PTHR30612:SF0">
    <property type="entry name" value="CHLOROPLAST PROTEIN-TRANSPORTING ATPASE"/>
    <property type="match status" value="1"/>
</dbReference>
<dbReference type="PRINTS" id="PR00906">
    <property type="entry name" value="SECA"/>
</dbReference>
<dbReference type="CDD" id="cd18803">
    <property type="entry name" value="SF2_C_secA"/>
    <property type="match status" value="1"/>
</dbReference>
<accession>A0A829HLY8</accession>
<dbReference type="FunFam" id="1.10.3060.10:FF:000003">
    <property type="entry name" value="Protein translocase subunit SecA"/>
    <property type="match status" value="1"/>
</dbReference>
<dbReference type="GO" id="GO:0005886">
    <property type="term" value="C:plasma membrane"/>
    <property type="evidence" value="ECO:0007669"/>
    <property type="project" value="UniProtKB-SubCell"/>
</dbReference>
<evidence type="ECO:0000256" key="7">
    <source>
        <dbReference type="ARBA" id="ARBA00022723"/>
    </source>
</evidence>
<dbReference type="InterPro" id="IPR011115">
    <property type="entry name" value="SecA_DEAD"/>
</dbReference>
<dbReference type="Pfam" id="PF07516">
    <property type="entry name" value="SecA_SW"/>
    <property type="match status" value="1"/>
</dbReference>
<comment type="catalytic activity">
    <reaction evidence="15">
        <text>ATP + H2O + cellular proteinSide 1 = ADP + phosphate + cellular proteinSide 2.</text>
        <dbReference type="EC" id="7.4.2.8"/>
    </reaction>
</comment>
<dbReference type="EC" id="7.4.2.8" evidence="15"/>
<dbReference type="InterPro" id="IPR036670">
    <property type="entry name" value="SecA_X-link_sf"/>
</dbReference>
<evidence type="ECO:0000256" key="4">
    <source>
        <dbReference type="ARBA" id="ARBA00022475"/>
    </source>
</evidence>
<keyword evidence="7" id="KW-0479">Metal-binding</keyword>
<protein>
    <recommendedName>
        <fullName evidence="15 16">Protein translocase subunit SecA</fullName>
        <ecNumber evidence="15">7.4.2.8</ecNumber>
    </recommendedName>
</protein>
<feature type="domain" description="Helicase C-terminal" evidence="18">
    <location>
        <begin position="440"/>
        <end position="639"/>
    </location>
</feature>
<evidence type="ECO:0000256" key="3">
    <source>
        <dbReference type="ARBA" id="ARBA00022448"/>
    </source>
</evidence>
<dbReference type="PROSITE" id="PS51192">
    <property type="entry name" value="HELICASE_ATP_BIND_1"/>
    <property type="match status" value="1"/>
</dbReference>
<dbReference type="CDD" id="cd17928">
    <property type="entry name" value="DEXDc_SecA"/>
    <property type="match status" value="1"/>
</dbReference>
<comment type="subunit">
    <text evidence="15">Monomer and homodimer. Part of the essential Sec protein translocation apparatus which comprises SecA, SecYEG and auxiliary proteins SecDF-YajC and YidC.</text>
</comment>
<organism evidence="20 21">
    <name type="scientific">Acinetobacter gyllenbergii CIP 110306 = MTCC 11365</name>
    <dbReference type="NCBI Taxonomy" id="1217657"/>
    <lineage>
        <taxon>Bacteria</taxon>
        <taxon>Pseudomonadati</taxon>
        <taxon>Pseudomonadota</taxon>
        <taxon>Gammaproteobacteria</taxon>
        <taxon>Moraxellales</taxon>
        <taxon>Moraxellaceae</taxon>
        <taxon>Acinetobacter</taxon>
    </lineage>
</organism>
<comment type="function">
    <text evidence="15">Part of the Sec protein translocase complex. Interacts with the SecYEG preprotein conducting channel. Has a central role in coupling the hydrolysis of ATP to the transfer of proteins into and across the cell membrane, serving both as a receptor for the preprotein-SecB complex and as an ATP-driven molecular motor driving the stepwise translocation of polypeptide chains across the membrane.</text>
</comment>
<feature type="domain" description="Helicase ATP-binding" evidence="17">
    <location>
        <begin position="89"/>
        <end position="227"/>
    </location>
</feature>
<keyword evidence="5 15" id="KW-0963">Cytoplasm</keyword>
<dbReference type="NCBIfam" id="TIGR00963">
    <property type="entry name" value="secA"/>
    <property type="match status" value="1"/>
</dbReference>
<dbReference type="GO" id="GO:0031522">
    <property type="term" value="C:cell envelope Sec protein transport complex"/>
    <property type="evidence" value="ECO:0007669"/>
    <property type="project" value="UniProtKB-ARBA"/>
</dbReference>
<feature type="binding site" evidence="15">
    <location>
        <position position="516"/>
    </location>
    <ligand>
        <name>ATP</name>
        <dbReference type="ChEBI" id="CHEBI:30616"/>
    </ligand>
</feature>
<keyword evidence="10 15" id="KW-0067">ATP-binding</keyword>
<dbReference type="InterPro" id="IPR011116">
    <property type="entry name" value="SecA_Wing/Scaffold"/>
</dbReference>
<dbReference type="SMART" id="SM00957">
    <property type="entry name" value="SecA_DEAD"/>
    <property type="match status" value="1"/>
</dbReference>
<keyword evidence="11 15" id="KW-0653">Protein transport</keyword>
<comment type="caution">
    <text evidence="20">The sequence shown here is derived from an EMBL/GenBank/DDBJ whole genome shotgun (WGS) entry which is preliminary data.</text>
</comment>
<dbReference type="Gene3D" id="3.40.50.300">
    <property type="entry name" value="P-loop containing nucleotide triphosphate hydrolases"/>
    <property type="match status" value="2"/>
</dbReference>
<dbReference type="InterPro" id="IPR001650">
    <property type="entry name" value="Helicase_C-like"/>
</dbReference>
<keyword evidence="3 15" id="KW-0813">Transport</keyword>
<feature type="binding site" evidence="15">
    <location>
        <begin position="105"/>
        <end position="109"/>
    </location>
    <ligand>
        <name>ATP</name>
        <dbReference type="ChEBI" id="CHEBI:30616"/>
    </ligand>
</feature>
<dbReference type="InterPro" id="IPR044722">
    <property type="entry name" value="SecA_SF2_C"/>
</dbReference>
<comment type="cofactor">
    <cofactor evidence="1">
        <name>Zn(2+)</name>
        <dbReference type="ChEBI" id="CHEBI:29105"/>
    </cofactor>
</comment>
<dbReference type="PROSITE" id="PS51194">
    <property type="entry name" value="HELICASE_CTER"/>
    <property type="match status" value="1"/>
</dbReference>
<evidence type="ECO:0000256" key="15">
    <source>
        <dbReference type="HAMAP-Rule" id="MF_01382"/>
    </source>
</evidence>
<reference evidence="20 21" key="1">
    <citation type="submission" date="2013-06" db="EMBL/GenBank/DDBJ databases">
        <title>The Genome Sequence of Acinetobacter gyllenbergii CIP 110306.</title>
        <authorList>
            <consortium name="The Broad Institute Genome Sequencing Platform"/>
            <consortium name="The Broad Institute Genome Sequencing Center for Infectious Disease"/>
            <person name="Cerqueira G."/>
            <person name="Feldgarden M."/>
            <person name="Courvalin P."/>
            <person name="Perichon B."/>
            <person name="Grillot-Courvalin C."/>
            <person name="Clermont D."/>
            <person name="Rocha E."/>
            <person name="Yoon E.-J."/>
            <person name="Nemec A."/>
            <person name="Young S.K."/>
            <person name="Zeng Q."/>
            <person name="Gargeya S."/>
            <person name="Fitzgerald M."/>
            <person name="Abouelleil A."/>
            <person name="Alvarado L."/>
            <person name="Berlin A.M."/>
            <person name="Chapman S.B."/>
            <person name="Dewar J."/>
            <person name="Goldberg J."/>
            <person name="Griggs A."/>
            <person name="Gujja S."/>
            <person name="Hansen M."/>
            <person name="Howarth C."/>
            <person name="Imamovic A."/>
            <person name="Larimer J."/>
            <person name="McCowan C."/>
            <person name="Murphy C."/>
            <person name="Pearson M."/>
            <person name="Priest M."/>
            <person name="Roberts A."/>
            <person name="Saif S."/>
            <person name="Shea T."/>
            <person name="Sykes S."/>
            <person name="Wortman J."/>
            <person name="Nusbaum C."/>
            <person name="Birren B."/>
        </authorList>
    </citation>
    <scope>NUCLEOTIDE SEQUENCE [LARGE SCALE GENOMIC DNA]</scope>
    <source>
        <strain evidence="20 21">CIP 110306</strain>
    </source>
</reference>
<dbReference type="GO" id="GO:0005524">
    <property type="term" value="F:ATP binding"/>
    <property type="evidence" value="ECO:0007669"/>
    <property type="project" value="UniProtKB-UniRule"/>
</dbReference>
<dbReference type="SMART" id="SM00958">
    <property type="entry name" value="SecA_PP_bind"/>
    <property type="match status" value="1"/>
</dbReference>
<dbReference type="GeneID" id="99061850"/>
<evidence type="ECO:0000259" key="19">
    <source>
        <dbReference type="PROSITE" id="PS51196"/>
    </source>
</evidence>
<dbReference type="GO" id="GO:0046872">
    <property type="term" value="F:metal ion binding"/>
    <property type="evidence" value="ECO:0007669"/>
    <property type="project" value="UniProtKB-KW"/>
</dbReference>
<dbReference type="RefSeq" id="WP_016540635.1">
    <property type="nucleotide sequence ID" value="NZ_ASQH01000004.1"/>
</dbReference>
<evidence type="ECO:0000256" key="8">
    <source>
        <dbReference type="ARBA" id="ARBA00022741"/>
    </source>
</evidence>
<feature type="binding site" evidence="15">
    <location>
        <position position="87"/>
    </location>
    <ligand>
        <name>ATP</name>
        <dbReference type="ChEBI" id="CHEBI:30616"/>
    </ligand>
</feature>
<evidence type="ECO:0000313" key="21">
    <source>
        <dbReference type="Proteomes" id="UP000014523"/>
    </source>
</evidence>
<sequence>MLASLIGGIFGTKNERELKRMRKIVEQINALEPTISALNDADLSAKTPEFKQRFSNGESLDKLMPEAFAVCREAAKRVMGMRHYDVQLIGGITLHEGKIAEMRTGEGKTLMGTLACYLNALSGQGVHVITVNDYLAQRDAELNRPLFEFLGLSIGVIYSMQMPDEKAQAYTSDITYGTNNEFGFDYLRDNMVFSLQEKKQRGLSYAIIDEVDSILIDEARTPLIISGQSEDSSHLYQLINSIPPTLRPQKEEKVADGGHFWVDEKQRSVEMTEVGYETVEQKLIEMGLLAEGESLYSATNLNLVHHVTAAIRAHYLYQKNVHYIIGVNPQTQKEEVIIVDESTGRTMPGRRWSEGLHQAVEAKENMEIQPENQTLATTTFQNYFRLYKKLSGMTGTADTEAAEMKEIYGLDVVIIPTHRPMVRKDHNDLIYLNRNGKYTAIIEEITNIRQQGVAPILIGTATIEASEILSSKLLQAGIHHEVLNAKQHEREADIIAQAGSPNAVTIATNMAGRGTDILLGGNWKAKLAKIENPTPEDEARLQAQWEKDHEDVLSSGGLHIIGSERHESRRIDNQLRGRAGRQGDPGVSRFYLSLEDDLMRIFAGDRVVAMMRAMGLQESEAIEHKMVSRSIENAQRKVEARNFDIRKNLLKYDDVNNEQRKIIYSQRDEVLAESTLQDYIEEMHQEVVKGLIANFIPPESIHDQWDIEGLESALQSDLGIELPVQQWLDQDRRLDEEGLVARISDEVINRYRQRREQMGDDSAAMLERHFMLNSLDRHWKDHLAAMDYLRQGIHLRGYAQKNPEQEYKKEAFNLFVNMLGVIKSDVVTDLSRVHVPTAEELAELEAQQQRQAESMRLSFEHDDVDGLTGEVTASEEIENVGDTAFPVPESRNAPCPCGSGLKYKQCHGKI</sequence>
<comment type="subcellular location">
    <subcellularLocation>
        <location evidence="15">Cell membrane</location>
        <topology evidence="15">Peripheral membrane protein</topology>
        <orientation evidence="15">Cytoplasmic side</orientation>
    </subcellularLocation>
    <subcellularLocation>
        <location evidence="15">Cytoplasm</location>
    </subcellularLocation>
    <text evidence="15">Distribution is 50-50.</text>
</comment>
<dbReference type="Pfam" id="PF01043">
    <property type="entry name" value="SecA_PP_bind"/>
    <property type="match status" value="1"/>
</dbReference>
<dbReference type="FunFam" id="3.40.50.300:FF:000113">
    <property type="entry name" value="Preprotein translocase subunit SecA"/>
    <property type="match status" value="1"/>
</dbReference>